<evidence type="ECO:0000256" key="2">
    <source>
        <dbReference type="ARBA" id="ARBA00008054"/>
    </source>
</evidence>
<dbReference type="FunFam" id="3.40.50.410:FF:000012">
    <property type="entry name" value="Integrin, alpha 10"/>
    <property type="match status" value="1"/>
</dbReference>
<keyword evidence="4" id="KW-0130">Cell adhesion</keyword>
<keyword evidence="6" id="KW-0472">Membrane</keyword>
<dbReference type="EMBL" id="AAPE02046519">
    <property type="status" value="NOT_ANNOTATED_CDS"/>
    <property type="molecule type" value="Genomic_DNA"/>
</dbReference>
<dbReference type="EMBL" id="AAPE02046516">
    <property type="status" value="NOT_ANNOTATED_CDS"/>
    <property type="molecule type" value="Genomic_DNA"/>
</dbReference>
<comment type="subcellular location">
    <subcellularLocation>
        <location evidence="1">Membrane</location>
        <topology evidence="1">Single-pass type I membrane protein</topology>
    </subcellularLocation>
</comment>
<dbReference type="Proteomes" id="UP000001074">
    <property type="component" value="Unassembled WGS sequence"/>
</dbReference>
<evidence type="ECO:0000256" key="6">
    <source>
        <dbReference type="ARBA" id="ARBA00023136"/>
    </source>
</evidence>
<dbReference type="InterPro" id="IPR050525">
    <property type="entry name" value="ECM_Assembly_Org"/>
</dbReference>
<evidence type="ECO:0000256" key="5">
    <source>
        <dbReference type="ARBA" id="ARBA00023037"/>
    </source>
</evidence>
<evidence type="ECO:0000256" key="8">
    <source>
        <dbReference type="ARBA" id="ARBA00023180"/>
    </source>
</evidence>
<reference evidence="10 11" key="1">
    <citation type="journal article" date="2011" name="Nature">
        <title>A high-resolution map of human evolutionary constraint using 29 mammals.</title>
        <authorList>
            <person name="Lindblad-Toh K."/>
            <person name="Garber M."/>
            <person name="Zuk O."/>
            <person name="Lin M.F."/>
            <person name="Parker B.J."/>
            <person name="Washietl S."/>
            <person name="Kheradpour P."/>
            <person name="Ernst J."/>
            <person name="Jordan G."/>
            <person name="Mauceli E."/>
            <person name="Ward L.D."/>
            <person name="Lowe C.B."/>
            <person name="Holloway A.K."/>
            <person name="Clamp M."/>
            <person name="Gnerre S."/>
            <person name="Alfoldi J."/>
            <person name="Beal K."/>
            <person name="Chang J."/>
            <person name="Clawson H."/>
            <person name="Cuff J."/>
            <person name="Di Palma F."/>
            <person name="Fitzgerald S."/>
            <person name="Flicek P."/>
            <person name="Guttman M."/>
            <person name="Hubisz M.J."/>
            <person name="Jaffe D.B."/>
            <person name="Jungreis I."/>
            <person name="Kent W.J."/>
            <person name="Kostka D."/>
            <person name="Lara M."/>
            <person name="Martins A.L."/>
            <person name="Massingham T."/>
            <person name="Moltke I."/>
            <person name="Raney B.J."/>
            <person name="Rasmussen M.D."/>
            <person name="Robinson J."/>
            <person name="Stark A."/>
            <person name="Vilella A.J."/>
            <person name="Wen J."/>
            <person name="Xie X."/>
            <person name="Zody M.C."/>
            <person name="Baldwin J."/>
            <person name="Bloom T."/>
            <person name="Chin C.W."/>
            <person name="Heiman D."/>
            <person name="Nicol R."/>
            <person name="Nusbaum C."/>
            <person name="Young S."/>
            <person name="Wilkinson J."/>
            <person name="Worley K.C."/>
            <person name="Kovar C.L."/>
            <person name="Muzny D.M."/>
            <person name="Gibbs R.A."/>
            <person name="Cree A."/>
            <person name="Dihn H.H."/>
            <person name="Fowler G."/>
            <person name="Jhangiani S."/>
            <person name="Joshi V."/>
            <person name="Lee S."/>
            <person name="Lewis L.R."/>
            <person name="Nazareth L.V."/>
            <person name="Okwuonu G."/>
            <person name="Santibanez J."/>
            <person name="Warren W.C."/>
            <person name="Mardis E.R."/>
            <person name="Weinstock G.M."/>
            <person name="Wilson R.K."/>
            <person name="Delehaunty K."/>
            <person name="Dooling D."/>
            <person name="Fronik C."/>
            <person name="Fulton L."/>
            <person name="Fulton B."/>
            <person name="Graves T."/>
            <person name="Minx P."/>
            <person name="Sodergren E."/>
            <person name="Birney E."/>
            <person name="Margulies E.H."/>
            <person name="Herrero J."/>
            <person name="Green E.D."/>
            <person name="Haussler D."/>
            <person name="Siepel A."/>
            <person name="Goldman N."/>
            <person name="Pollard K.S."/>
            <person name="Pedersen J.S."/>
            <person name="Lander E.S."/>
            <person name="Kellis M."/>
        </authorList>
    </citation>
    <scope>NUCLEOTIDE SEQUENCE [LARGE SCALE GENOMIC DNA]</scope>
</reference>
<comment type="similarity">
    <text evidence="2">Belongs to the integrin alpha chain family.</text>
</comment>
<dbReference type="Ensembl" id="ENSMLUT00000022849.1">
    <property type="protein sequence ID" value="ENSMLUP00000022382.1"/>
    <property type="gene ID" value="ENSMLUG00000012411.2"/>
</dbReference>
<protein>
    <recommendedName>
        <fullName evidence="9">VWFA domain-containing protein</fullName>
    </recommendedName>
</protein>
<dbReference type="EMBL" id="AAPE02046515">
    <property type="status" value="NOT_ANNOTATED_CDS"/>
    <property type="molecule type" value="Genomic_DNA"/>
</dbReference>
<proteinExistence type="inferred from homology"/>
<dbReference type="EMBL" id="AAPE02046513">
    <property type="status" value="NOT_ANNOTATED_CDS"/>
    <property type="molecule type" value="Genomic_DNA"/>
</dbReference>
<dbReference type="Pfam" id="PF00092">
    <property type="entry name" value="VWA"/>
    <property type="match status" value="1"/>
</dbReference>
<dbReference type="Gene3D" id="3.40.50.410">
    <property type="entry name" value="von Willebrand factor, type A domain"/>
    <property type="match status" value="1"/>
</dbReference>
<keyword evidence="3" id="KW-0812">Transmembrane</keyword>
<dbReference type="SMART" id="SM00327">
    <property type="entry name" value="VWA"/>
    <property type="match status" value="1"/>
</dbReference>
<dbReference type="PANTHER" id="PTHR24020">
    <property type="entry name" value="COLLAGEN ALPHA"/>
    <property type="match status" value="1"/>
</dbReference>
<dbReference type="PROSITE" id="PS50234">
    <property type="entry name" value="VWFA"/>
    <property type="match status" value="1"/>
</dbReference>
<dbReference type="InterPro" id="IPR036465">
    <property type="entry name" value="vWFA_dom_sf"/>
</dbReference>
<organism evidence="10 11">
    <name type="scientific">Myotis lucifugus</name>
    <name type="common">Little brown bat</name>
    <dbReference type="NCBI Taxonomy" id="59463"/>
    <lineage>
        <taxon>Eukaryota</taxon>
        <taxon>Metazoa</taxon>
        <taxon>Chordata</taxon>
        <taxon>Craniata</taxon>
        <taxon>Vertebrata</taxon>
        <taxon>Euteleostomi</taxon>
        <taxon>Mammalia</taxon>
        <taxon>Eutheria</taxon>
        <taxon>Laurasiatheria</taxon>
        <taxon>Chiroptera</taxon>
        <taxon>Yangochiroptera</taxon>
        <taxon>Vespertilionidae</taxon>
        <taxon>Myotis</taxon>
    </lineage>
</organism>
<dbReference type="AlphaFoldDB" id="G1QF99"/>
<dbReference type="EMBL" id="AAPE02046512">
    <property type="status" value="NOT_ANNOTATED_CDS"/>
    <property type="molecule type" value="Genomic_DNA"/>
</dbReference>
<dbReference type="GO" id="GO:0007229">
    <property type="term" value="P:integrin-mediated signaling pathway"/>
    <property type="evidence" value="ECO:0007669"/>
    <property type="project" value="UniProtKB-KW"/>
</dbReference>
<evidence type="ECO:0000256" key="1">
    <source>
        <dbReference type="ARBA" id="ARBA00004479"/>
    </source>
</evidence>
<evidence type="ECO:0000313" key="11">
    <source>
        <dbReference type="Proteomes" id="UP000001074"/>
    </source>
</evidence>
<evidence type="ECO:0000256" key="4">
    <source>
        <dbReference type="ARBA" id="ARBA00022889"/>
    </source>
</evidence>
<reference evidence="10" key="2">
    <citation type="submission" date="2025-08" db="UniProtKB">
        <authorList>
            <consortium name="Ensembl"/>
        </authorList>
    </citation>
    <scope>IDENTIFICATION</scope>
</reference>
<dbReference type="InterPro" id="IPR002035">
    <property type="entry name" value="VWF_A"/>
</dbReference>
<evidence type="ECO:0000259" key="9">
    <source>
        <dbReference type="PROSITE" id="PS50234"/>
    </source>
</evidence>
<accession>G1QF99</accession>
<keyword evidence="11" id="KW-1185">Reference proteome</keyword>
<dbReference type="PANTHER" id="PTHR24020:SF87">
    <property type="entry name" value="COLLAGEN ALPHA-1(VI) CHAIN-LIKE"/>
    <property type="match status" value="1"/>
</dbReference>
<dbReference type="GeneTree" id="ENSGT00940000157646"/>
<dbReference type="GO" id="GO:0007155">
    <property type="term" value="P:cell adhesion"/>
    <property type="evidence" value="ECO:0007669"/>
    <property type="project" value="UniProtKB-KW"/>
</dbReference>
<evidence type="ECO:0000256" key="3">
    <source>
        <dbReference type="ARBA" id="ARBA00022692"/>
    </source>
</evidence>
<dbReference type="EMBL" id="AAPE02046517">
    <property type="status" value="NOT_ANNOTATED_CDS"/>
    <property type="molecule type" value="Genomic_DNA"/>
</dbReference>
<evidence type="ECO:0000313" key="10">
    <source>
        <dbReference type="Ensembl" id="ENSMLUP00000022382.1"/>
    </source>
</evidence>
<dbReference type="SUPFAM" id="SSF53300">
    <property type="entry name" value="vWA-like"/>
    <property type="match status" value="1"/>
</dbReference>
<keyword evidence="8" id="KW-0325">Glycoprotein</keyword>
<keyword evidence="5" id="KW-0401">Integrin</keyword>
<sequence>ENMTFGATLVTNPKGGFLACGPLYAYRCGHLHYTTGICSDVSPSFQVVNSIAPVQECGTQLDIVIVLDGSNSIYWDSVTAFLNNLLENPGVGPPQKRCRQVRHLPPGLLASILPTHGHSPELLSKQQNRPEKAAAKTMTALGIDTARKEAFMEARGARRGVKKVMVIVTDGESHDNHRLPQVIQDCEGDGIQRFSIAASDLGSYNRGNSSTEKFVEEIKSIASRAHREALLQRVGTSLALVTIVEALEESIFALE</sequence>
<dbReference type="PRINTS" id="PR00453">
    <property type="entry name" value="VWFADOMAIN"/>
</dbReference>
<name>G1QF99_MYOLU</name>
<dbReference type="GO" id="GO:0016020">
    <property type="term" value="C:membrane"/>
    <property type="evidence" value="ECO:0007669"/>
    <property type="project" value="UniProtKB-SubCell"/>
</dbReference>
<dbReference type="EMBL" id="AAPE02046514">
    <property type="status" value="NOT_ANNOTATED_CDS"/>
    <property type="molecule type" value="Genomic_DNA"/>
</dbReference>
<dbReference type="EMBL" id="AAPE02046518">
    <property type="status" value="NOT_ANNOTATED_CDS"/>
    <property type="molecule type" value="Genomic_DNA"/>
</dbReference>
<keyword evidence="7" id="KW-0675">Receptor</keyword>
<reference evidence="10" key="3">
    <citation type="submission" date="2025-09" db="UniProtKB">
        <authorList>
            <consortium name="Ensembl"/>
        </authorList>
    </citation>
    <scope>IDENTIFICATION</scope>
</reference>
<feature type="domain" description="VWFA" evidence="9">
    <location>
        <begin position="62"/>
        <end position="247"/>
    </location>
</feature>
<evidence type="ECO:0000256" key="7">
    <source>
        <dbReference type="ARBA" id="ARBA00023170"/>
    </source>
</evidence>